<keyword evidence="6" id="KW-0234">DNA repair</keyword>
<dbReference type="PANTHER" id="PTHR12135">
    <property type="entry name" value="DNA REPAIR PROTEIN XP-C / RAD4"/>
    <property type="match status" value="1"/>
</dbReference>
<dbReference type="PANTHER" id="PTHR12135:SF0">
    <property type="entry name" value="DNA REPAIR PROTEIN COMPLEMENTING XP-C CELLS"/>
    <property type="match status" value="1"/>
</dbReference>
<dbReference type="GO" id="GO:0003697">
    <property type="term" value="F:single-stranded DNA binding"/>
    <property type="evidence" value="ECO:0007669"/>
    <property type="project" value="TreeGrafter"/>
</dbReference>
<keyword evidence="7" id="KW-0539">Nucleus</keyword>
<dbReference type="InterPro" id="IPR038765">
    <property type="entry name" value="Papain-like_cys_pep_sf"/>
</dbReference>
<evidence type="ECO:0000256" key="2">
    <source>
        <dbReference type="ARBA" id="ARBA00009525"/>
    </source>
</evidence>
<dbReference type="SMART" id="SM01030">
    <property type="entry name" value="BHD_1"/>
    <property type="match status" value="1"/>
</dbReference>
<evidence type="ECO:0000259" key="10">
    <source>
        <dbReference type="SMART" id="SM01031"/>
    </source>
</evidence>
<reference evidence="12 13" key="1">
    <citation type="journal article" date="2021" name="Elife">
        <title>Chloroplast acquisition without the gene transfer in kleptoplastic sea slugs, Plakobranchus ocellatus.</title>
        <authorList>
            <person name="Maeda T."/>
            <person name="Takahashi S."/>
            <person name="Yoshida T."/>
            <person name="Shimamura S."/>
            <person name="Takaki Y."/>
            <person name="Nagai Y."/>
            <person name="Toyoda A."/>
            <person name="Suzuki Y."/>
            <person name="Arimoto A."/>
            <person name="Ishii H."/>
            <person name="Satoh N."/>
            <person name="Nishiyama T."/>
            <person name="Hasebe M."/>
            <person name="Maruyama T."/>
            <person name="Minagawa J."/>
            <person name="Obokata J."/>
            <person name="Shigenobu S."/>
        </authorList>
    </citation>
    <scope>NUCLEOTIDE SEQUENCE [LARGE SCALE GENOMIC DNA]</scope>
</reference>
<protein>
    <submittedName>
        <fullName evidence="12">DNA repair protein complementing XP-C cells-like protein</fullName>
    </submittedName>
</protein>
<feature type="domain" description="Rad4 beta-hairpin" evidence="11">
    <location>
        <begin position="724"/>
        <end position="798"/>
    </location>
</feature>
<evidence type="ECO:0000313" key="13">
    <source>
        <dbReference type="Proteomes" id="UP000762676"/>
    </source>
</evidence>
<sequence length="847" mass="95161">MKSKVHSSTEKPVTKKRKGTVSTNGDLESSGPDVENSGEVTTKKIKKQREKASFCQKPMSAKCESNDRKTTAKVQGKKSVAPSKKKAVSNQSQVVEKKPDLVAGIEKRIRSSSSSLHSDSKEKKSCVSLSGNQQSTSSTRKRASADSNCSLTVTTNQLKVRKIQIDKRNILEKNEKFPSLSEQGGKQKRKPKIGSSSSLLLKKSAAQDEEAPIAPSAVDASDPMTMLMMMEGNSGSKSVRSSTDFASSESHAKPSTSTPRASSSKRLKKRQVSNSKHESSGSEGLSDWEDVHDHPDSTKKSQVPDGPVEITLDLPDILKHKKRKKKEFDWKLYLERRVRRFKKEVAMDIHKVLASVMEKCVTEGAINDARVWVLEEGKHGSSGKNQPKVSKVPSISQAKISKSTSSLSSKSSTSVSSKDKDQASKHKVTGNRKDTAVKRKSLSRASSELAKKKLRESEEESDDDDNKDDSKVKSKKGKMKVVRTSTKSKDKITKDEDDVDDHGSESDFEETSPYFSSPRHLRKDLKILSNRKILSPTTSDAEDVTINRSTIADGGVKDVTARYAKLWMSHTRKQRVDQDWWGESLGPFNTTPHAANMEEDDEIKGKLLNRPMPTSIADLKNHPLYALRRHLLKFEAIYPDTAIPLGYIKQEPIYARECVRTLHSRDNWLKEGRMVRLAEQPYKMVKSRPKWNRPKDNPDELDLELYGEWQTEKYIPPPAVNGKVPKNEYGNVELFKSWMLPLGTVQLKVNGLQRIARKLGIDVAPAMVGWDHHSGHSHPLFDGVIVCEEYADALMLAWTEDQEIQEQRETEKREKRVYGNWKLLIRGLLIKSRLAEKFSQVRFTFIL</sequence>
<dbReference type="Gene3D" id="3.30.60.290">
    <property type="entry name" value="Rad4, beta-hairpin domain BHD2"/>
    <property type="match status" value="1"/>
</dbReference>
<dbReference type="Gene3D" id="3.30.70.2460">
    <property type="entry name" value="Rad4, beta-hairpin domain BHD3"/>
    <property type="match status" value="1"/>
</dbReference>
<dbReference type="InterPro" id="IPR018325">
    <property type="entry name" value="Rad4/PNGase_transGLS-fold"/>
</dbReference>
<comment type="subcellular location">
    <subcellularLocation>
        <location evidence="1">Nucleus</location>
    </subcellularLocation>
</comment>
<evidence type="ECO:0000259" key="11">
    <source>
        <dbReference type="SMART" id="SM01032"/>
    </source>
</evidence>
<dbReference type="InterPro" id="IPR036985">
    <property type="entry name" value="Transglutaminase-like_sf"/>
</dbReference>
<dbReference type="Pfam" id="PF10403">
    <property type="entry name" value="BHD_1"/>
    <property type="match status" value="1"/>
</dbReference>
<dbReference type="InterPro" id="IPR018326">
    <property type="entry name" value="Rad4_beta-hairpin_dom1"/>
</dbReference>
<dbReference type="InterPro" id="IPR042488">
    <property type="entry name" value="Rad4_BHD3_sf"/>
</dbReference>
<dbReference type="GO" id="GO:0003684">
    <property type="term" value="F:damaged DNA binding"/>
    <property type="evidence" value="ECO:0007669"/>
    <property type="project" value="InterPro"/>
</dbReference>
<dbReference type="Gene3D" id="3.90.260.10">
    <property type="entry name" value="Transglutaminase-like"/>
    <property type="match status" value="1"/>
</dbReference>
<evidence type="ECO:0000256" key="8">
    <source>
        <dbReference type="SAM" id="MobiDB-lite"/>
    </source>
</evidence>
<evidence type="ECO:0000256" key="4">
    <source>
        <dbReference type="ARBA" id="ARBA00022763"/>
    </source>
</evidence>
<comment type="similarity">
    <text evidence="2">Belongs to the XPC family.</text>
</comment>
<dbReference type="Gene3D" id="2.20.20.110">
    <property type="entry name" value="Rad4, beta-hairpin domain BHD1"/>
    <property type="match status" value="1"/>
</dbReference>
<dbReference type="GO" id="GO:0006289">
    <property type="term" value="P:nucleotide-excision repair"/>
    <property type="evidence" value="ECO:0007669"/>
    <property type="project" value="InterPro"/>
</dbReference>
<gene>
    <name evidence="12" type="ORF">ElyMa_003959400</name>
</gene>
<feature type="compositionally biased region" description="Polar residues" evidence="8">
    <location>
        <begin position="145"/>
        <end position="158"/>
    </location>
</feature>
<dbReference type="Proteomes" id="UP000762676">
    <property type="component" value="Unassembled WGS sequence"/>
</dbReference>
<feature type="compositionally biased region" description="Acidic residues" evidence="8">
    <location>
        <begin position="495"/>
        <end position="510"/>
    </location>
</feature>
<name>A0AAV4FVR2_9GAST</name>
<dbReference type="GO" id="GO:0071942">
    <property type="term" value="C:XPC complex"/>
    <property type="evidence" value="ECO:0007669"/>
    <property type="project" value="TreeGrafter"/>
</dbReference>
<evidence type="ECO:0000259" key="9">
    <source>
        <dbReference type="SMART" id="SM01030"/>
    </source>
</evidence>
<dbReference type="Pfam" id="PF10405">
    <property type="entry name" value="BHD_3"/>
    <property type="match status" value="1"/>
</dbReference>
<dbReference type="AlphaFoldDB" id="A0AAV4FVR2"/>
<dbReference type="SMART" id="SM01031">
    <property type="entry name" value="BHD_2"/>
    <property type="match status" value="1"/>
</dbReference>
<dbReference type="InterPro" id="IPR018328">
    <property type="entry name" value="Rad4_beta-hairpin_dom3"/>
</dbReference>
<feature type="domain" description="Rad4 beta-hairpin" evidence="10">
    <location>
        <begin position="662"/>
        <end position="717"/>
    </location>
</feature>
<dbReference type="GO" id="GO:0005737">
    <property type="term" value="C:cytoplasm"/>
    <property type="evidence" value="ECO:0007669"/>
    <property type="project" value="TreeGrafter"/>
</dbReference>
<feature type="region of interest" description="Disordered" evidence="8">
    <location>
        <begin position="378"/>
        <end position="516"/>
    </location>
</feature>
<dbReference type="GO" id="GO:0000111">
    <property type="term" value="C:nucleotide-excision repair factor 2 complex"/>
    <property type="evidence" value="ECO:0007669"/>
    <property type="project" value="TreeGrafter"/>
</dbReference>
<dbReference type="GO" id="GO:0006298">
    <property type="term" value="P:mismatch repair"/>
    <property type="evidence" value="ECO:0007669"/>
    <property type="project" value="TreeGrafter"/>
</dbReference>
<feature type="compositionally biased region" description="Acidic residues" evidence="8">
    <location>
        <begin position="457"/>
        <end position="467"/>
    </location>
</feature>
<feature type="compositionally biased region" description="Low complexity" evidence="8">
    <location>
        <begin position="394"/>
        <end position="416"/>
    </location>
</feature>
<dbReference type="Pfam" id="PF03835">
    <property type="entry name" value="Rad4"/>
    <property type="match status" value="1"/>
</dbReference>
<keyword evidence="4" id="KW-0227">DNA damage</keyword>
<evidence type="ECO:0000256" key="5">
    <source>
        <dbReference type="ARBA" id="ARBA00023125"/>
    </source>
</evidence>
<dbReference type="InterPro" id="IPR004583">
    <property type="entry name" value="DNA_repair_Rad4"/>
</dbReference>
<comment type="caution">
    <text evidence="12">The sequence shown here is derived from an EMBL/GenBank/DDBJ whole genome shotgun (WGS) entry which is preliminary data.</text>
</comment>
<keyword evidence="3" id="KW-0597">Phosphoprotein</keyword>
<dbReference type="Pfam" id="PF10404">
    <property type="entry name" value="BHD_2"/>
    <property type="match status" value="1"/>
</dbReference>
<evidence type="ECO:0000256" key="3">
    <source>
        <dbReference type="ARBA" id="ARBA00022553"/>
    </source>
</evidence>
<feature type="compositionally biased region" description="Low complexity" evidence="8">
    <location>
        <begin position="195"/>
        <end position="204"/>
    </location>
</feature>
<feature type="compositionally biased region" description="Polar residues" evidence="8">
    <location>
        <begin position="127"/>
        <end position="138"/>
    </location>
</feature>
<feature type="compositionally biased region" description="Basic and acidic residues" evidence="8">
    <location>
        <begin position="163"/>
        <end position="176"/>
    </location>
</feature>
<dbReference type="SUPFAM" id="SSF54001">
    <property type="entry name" value="Cysteine proteinases"/>
    <property type="match status" value="1"/>
</dbReference>
<feature type="compositionally biased region" description="Basic and acidic residues" evidence="8">
    <location>
        <begin position="289"/>
        <end position="299"/>
    </location>
</feature>
<feature type="region of interest" description="Disordered" evidence="8">
    <location>
        <begin position="1"/>
        <end position="309"/>
    </location>
</feature>
<organism evidence="12 13">
    <name type="scientific">Elysia marginata</name>
    <dbReference type="NCBI Taxonomy" id="1093978"/>
    <lineage>
        <taxon>Eukaryota</taxon>
        <taxon>Metazoa</taxon>
        <taxon>Spiralia</taxon>
        <taxon>Lophotrochozoa</taxon>
        <taxon>Mollusca</taxon>
        <taxon>Gastropoda</taxon>
        <taxon>Heterobranchia</taxon>
        <taxon>Euthyneura</taxon>
        <taxon>Panpulmonata</taxon>
        <taxon>Sacoglossa</taxon>
        <taxon>Placobranchoidea</taxon>
        <taxon>Plakobranchidae</taxon>
        <taxon>Elysia</taxon>
    </lineage>
</organism>
<accession>A0AAV4FVR2</accession>
<dbReference type="SMART" id="SM01032">
    <property type="entry name" value="BHD_3"/>
    <property type="match status" value="1"/>
</dbReference>
<feature type="compositionally biased region" description="Basic and acidic residues" evidence="8">
    <location>
        <begin position="95"/>
        <end position="109"/>
    </location>
</feature>
<dbReference type="InterPro" id="IPR018327">
    <property type="entry name" value="BHD_2"/>
</dbReference>
<dbReference type="FunFam" id="2.20.20.110:FF:000001">
    <property type="entry name" value="DNA repair protein complementing XP-C cells"/>
    <property type="match status" value="1"/>
</dbReference>
<evidence type="ECO:0000256" key="7">
    <source>
        <dbReference type="ARBA" id="ARBA00023242"/>
    </source>
</evidence>
<feature type="compositionally biased region" description="Polar residues" evidence="8">
    <location>
        <begin position="233"/>
        <end position="262"/>
    </location>
</feature>
<proteinExistence type="inferred from homology"/>
<evidence type="ECO:0000256" key="6">
    <source>
        <dbReference type="ARBA" id="ARBA00023204"/>
    </source>
</evidence>
<feature type="domain" description="Rad4 beta-hairpin" evidence="9">
    <location>
        <begin position="608"/>
        <end position="660"/>
    </location>
</feature>
<dbReference type="EMBL" id="BMAT01008056">
    <property type="protein sequence ID" value="GFR77071.1"/>
    <property type="molecule type" value="Genomic_DNA"/>
</dbReference>
<keyword evidence="5" id="KW-0238">DNA-binding</keyword>
<evidence type="ECO:0000256" key="1">
    <source>
        <dbReference type="ARBA" id="ARBA00004123"/>
    </source>
</evidence>
<evidence type="ECO:0000313" key="12">
    <source>
        <dbReference type="EMBL" id="GFR77071.1"/>
    </source>
</evidence>
<dbReference type="FunFam" id="3.30.70.2460:FF:000001">
    <property type="entry name" value="DNA repair protein Rad4 family"/>
    <property type="match status" value="1"/>
</dbReference>
<keyword evidence="13" id="KW-1185">Reference proteome</keyword>